<proteinExistence type="predicted"/>
<dbReference type="InterPro" id="IPR013087">
    <property type="entry name" value="Znf_C2H2_type"/>
</dbReference>
<sequence>MESPSRSWADNDKDPSCELSLLAIGEDDFQDCYIECLLRGEFSESILGEDSLFKSLDCLEKGLDQDLPEQIFEADSLLESSLEYVKKGTTPELPQQTSEENSRLGCSEYGTGKKPPPKERPCTSDIADPKQLTGFARKKRGKNTRQRKPNNKSSPRSHIPVPGPKDHVCAECGRTFSESSKLKRHFLVHTGEKPYQCTFEGCGKHFSLDFNLRTHLCIHTGEKRFACTFPGCDKRFVQSNNLKVHFLTHLKTKQNK</sequence>
<dbReference type="GO" id="GO:0000978">
    <property type="term" value="F:RNA polymerase II cis-regulatory region sequence-specific DNA binding"/>
    <property type="evidence" value="ECO:0007669"/>
    <property type="project" value="TreeGrafter"/>
</dbReference>
<evidence type="ECO:0000256" key="5">
    <source>
        <dbReference type="ARBA" id="ARBA00022833"/>
    </source>
</evidence>
<dbReference type="GO" id="GO:0005667">
    <property type="term" value="C:transcription regulator complex"/>
    <property type="evidence" value="ECO:0007669"/>
    <property type="project" value="TreeGrafter"/>
</dbReference>
<gene>
    <name evidence="11" type="ORF">GHT09_005643</name>
    <name evidence="12" type="ORF">MONAX_5E033634</name>
</gene>
<keyword evidence="6" id="KW-0238">DNA-binding</keyword>
<dbReference type="AlphaFoldDB" id="A0A5E4BQ64"/>
<evidence type="ECO:0000256" key="8">
    <source>
        <dbReference type="PROSITE-ProRule" id="PRU00042"/>
    </source>
</evidence>
<dbReference type="SUPFAM" id="SSF57667">
    <property type="entry name" value="beta-beta-alpha zinc fingers"/>
    <property type="match status" value="2"/>
</dbReference>
<dbReference type="EMBL" id="CABDUW010000586">
    <property type="protein sequence ID" value="VTJ71768.1"/>
    <property type="molecule type" value="Genomic_DNA"/>
</dbReference>
<feature type="domain" description="C2H2-type" evidence="10">
    <location>
        <begin position="225"/>
        <end position="254"/>
    </location>
</feature>
<dbReference type="PROSITE" id="PS00028">
    <property type="entry name" value="ZINC_FINGER_C2H2_1"/>
    <property type="match status" value="3"/>
</dbReference>
<accession>A0A5E4BQ64</accession>
<evidence type="ECO:0000256" key="1">
    <source>
        <dbReference type="ARBA" id="ARBA00004123"/>
    </source>
</evidence>
<evidence type="ECO:0000313" key="12">
    <source>
        <dbReference type="EMBL" id="VTJ71768.1"/>
    </source>
</evidence>
<dbReference type="Proteomes" id="UP000662637">
    <property type="component" value="Unassembled WGS sequence"/>
</dbReference>
<dbReference type="PANTHER" id="PTHR14003">
    <property type="entry name" value="TRANSCRIPTIONAL REPRESSOR PROTEIN YY"/>
    <property type="match status" value="1"/>
</dbReference>
<keyword evidence="5" id="KW-0862">Zinc</keyword>
<dbReference type="FunFam" id="3.30.160.60:FF:000125">
    <property type="entry name" value="Putative zinc finger protein 143"/>
    <property type="match status" value="1"/>
</dbReference>
<name>A0A5E4BQ64_MARMO</name>
<keyword evidence="3" id="KW-0677">Repeat</keyword>
<dbReference type="PROSITE" id="PS50157">
    <property type="entry name" value="ZINC_FINGER_C2H2_2"/>
    <property type="match status" value="3"/>
</dbReference>
<dbReference type="GO" id="GO:0000785">
    <property type="term" value="C:chromatin"/>
    <property type="evidence" value="ECO:0007669"/>
    <property type="project" value="TreeGrafter"/>
</dbReference>
<dbReference type="InterPro" id="IPR036236">
    <property type="entry name" value="Znf_C2H2_sf"/>
</dbReference>
<comment type="subcellular location">
    <subcellularLocation>
        <location evidence="1">Nucleus</location>
    </subcellularLocation>
</comment>
<reference evidence="12 13" key="1">
    <citation type="submission" date="2019-04" db="EMBL/GenBank/DDBJ databases">
        <authorList>
            <person name="Alioto T."/>
            <person name="Alioto T."/>
        </authorList>
    </citation>
    <scope>NUCLEOTIDE SEQUENCE [LARGE SCALE GENOMIC DNA]</scope>
</reference>
<keyword evidence="7" id="KW-0539">Nucleus</keyword>
<evidence type="ECO:0000256" key="4">
    <source>
        <dbReference type="ARBA" id="ARBA00022771"/>
    </source>
</evidence>
<evidence type="ECO:0000256" key="9">
    <source>
        <dbReference type="SAM" id="MobiDB-lite"/>
    </source>
</evidence>
<evidence type="ECO:0000256" key="2">
    <source>
        <dbReference type="ARBA" id="ARBA00022723"/>
    </source>
</evidence>
<dbReference type="PANTHER" id="PTHR14003:SF8">
    <property type="entry name" value="ZINC FINGER PROTEIN 42 HOMOLOG"/>
    <property type="match status" value="1"/>
</dbReference>
<reference evidence="11" key="2">
    <citation type="submission" date="2020-08" db="EMBL/GenBank/DDBJ databases">
        <authorList>
            <person name="Shumante A."/>
            <person name="Zimin A.V."/>
            <person name="Puiu D."/>
            <person name="Salzberg S.L."/>
        </authorList>
    </citation>
    <scope>NUCLEOTIDE SEQUENCE</scope>
    <source>
        <strain evidence="11">WC2-LM</strain>
        <tissue evidence="11">Liver</tissue>
    </source>
</reference>
<organism evidence="12 13">
    <name type="scientific">Marmota monax</name>
    <name type="common">Woodchuck</name>
    <dbReference type="NCBI Taxonomy" id="9995"/>
    <lineage>
        <taxon>Eukaryota</taxon>
        <taxon>Metazoa</taxon>
        <taxon>Chordata</taxon>
        <taxon>Craniata</taxon>
        <taxon>Vertebrata</taxon>
        <taxon>Euteleostomi</taxon>
        <taxon>Mammalia</taxon>
        <taxon>Eutheria</taxon>
        <taxon>Euarchontoglires</taxon>
        <taxon>Glires</taxon>
        <taxon>Rodentia</taxon>
        <taxon>Sciuromorpha</taxon>
        <taxon>Sciuridae</taxon>
        <taxon>Xerinae</taxon>
        <taxon>Marmotini</taxon>
        <taxon>Marmota</taxon>
    </lineage>
</organism>
<evidence type="ECO:0000259" key="10">
    <source>
        <dbReference type="PROSITE" id="PS50157"/>
    </source>
</evidence>
<dbReference type="EMBL" id="WJEC01000483">
    <property type="protein sequence ID" value="KAF7482960.1"/>
    <property type="molecule type" value="Genomic_DNA"/>
</dbReference>
<dbReference type="Proteomes" id="UP000335636">
    <property type="component" value="Unassembled WGS sequence"/>
</dbReference>
<keyword evidence="4 8" id="KW-0863">Zinc-finger</keyword>
<dbReference type="GO" id="GO:0031519">
    <property type="term" value="C:PcG protein complex"/>
    <property type="evidence" value="ECO:0007669"/>
    <property type="project" value="TreeGrafter"/>
</dbReference>
<evidence type="ECO:0000313" key="11">
    <source>
        <dbReference type="EMBL" id="KAF7482960.1"/>
    </source>
</evidence>
<evidence type="ECO:0000256" key="3">
    <source>
        <dbReference type="ARBA" id="ARBA00022737"/>
    </source>
</evidence>
<keyword evidence="2" id="KW-0479">Metal-binding</keyword>
<evidence type="ECO:0000256" key="6">
    <source>
        <dbReference type="ARBA" id="ARBA00023125"/>
    </source>
</evidence>
<dbReference type="GO" id="GO:0008270">
    <property type="term" value="F:zinc ion binding"/>
    <property type="evidence" value="ECO:0007669"/>
    <property type="project" value="UniProtKB-KW"/>
</dbReference>
<dbReference type="Pfam" id="PF00096">
    <property type="entry name" value="zf-C2H2"/>
    <property type="match status" value="2"/>
</dbReference>
<dbReference type="FunFam" id="3.30.160.60:FF:001450">
    <property type="entry name" value="zinc finger protein 774"/>
    <property type="match status" value="1"/>
</dbReference>
<evidence type="ECO:0000313" key="13">
    <source>
        <dbReference type="Proteomes" id="UP000335636"/>
    </source>
</evidence>
<dbReference type="GO" id="GO:0000981">
    <property type="term" value="F:DNA-binding transcription factor activity, RNA polymerase II-specific"/>
    <property type="evidence" value="ECO:0007669"/>
    <property type="project" value="TreeGrafter"/>
</dbReference>
<dbReference type="FunFam" id="3.30.160.60:FF:000104">
    <property type="entry name" value="Transcriptional repressor protein YY1"/>
    <property type="match status" value="1"/>
</dbReference>
<evidence type="ECO:0000256" key="7">
    <source>
        <dbReference type="ARBA" id="ARBA00023242"/>
    </source>
</evidence>
<feature type="domain" description="C2H2-type" evidence="10">
    <location>
        <begin position="195"/>
        <end position="224"/>
    </location>
</feature>
<feature type="region of interest" description="Disordered" evidence="9">
    <location>
        <begin position="88"/>
        <end position="164"/>
    </location>
</feature>
<protein>
    <submittedName>
        <fullName evidence="11">Zinc finger protein 42-like</fullName>
    </submittedName>
</protein>
<dbReference type="SMART" id="SM00355">
    <property type="entry name" value="ZnF_C2H2"/>
    <property type="match status" value="3"/>
</dbReference>
<keyword evidence="13" id="KW-1185">Reference proteome</keyword>
<feature type="domain" description="C2H2-type" evidence="10">
    <location>
        <begin position="167"/>
        <end position="194"/>
    </location>
</feature>
<dbReference type="Gene3D" id="3.30.160.60">
    <property type="entry name" value="Classic Zinc Finger"/>
    <property type="match status" value="3"/>
</dbReference>
<feature type="compositionally biased region" description="Basic residues" evidence="9">
    <location>
        <begin position="136"/>
        <end position="150"/>
    </location>
</feature>